<dbReference type="GO" id="GO:0043103">
    <property type="term" value="P:hypoxanthine salvage"/>
    <property type="evidence" value="ECO:0007669"/>
    <property type="project" value="TreeGrafter"/>
</dbReference>
<dbReference type="EC" id="3.5.4.4" evidence="3"/>
<evidence type="ECO:0000256" key="5">
    <source>
        <dbReference type="ARBA" id="ARBA00022801"/>
    </source>
</evidence>
<evidence type="ECO:0000256" key="4">
    <source>
        <dbReference type="ARBA" id="ARBA00022723"/>
    </source>
</evidence>
<dbReference type="GO" id="GO:0006154">
    <property type="term" value="P:adenosine catabolic process"/>
    <property type="evidence" value="ECO:0007669"/>
    <property type="project" value="TreeGrafter"/>
</dbReference>
<evidence type="ECO:0000313" key="9">
    <source>
        <dbReference type="Proteomes" id="UP000540787"/>
    </source>
</evidence>
<dbReference type="GO" id="GO:0004000">
    <property type="term" value="F:adenosine deaminase activity"/>
    <property type="evidence" value="ECO:0007669"/>
    <property type="project" value="UniProtKB-ARBA"/>
</dbReference>
<accession>A0A7X0CG47</accession>
<reference evidence="8 9" key="1">
    <citation type="submission" date="2020-08" db="EMBL/GenBank/DDBJ databases">
        <title>The Agave Microbiome: Exploring the role of microbial communities in plant adaptations to desert environments.</title>
        <authorList>
            <person name="Partida-Martinez L.P."/>
        </authorList>
    </citation>
    <scope>NUCLEOTIDE SEQUENCE [LARGE SCALE GENOMIC DNA]</scope>
    <source>
        <strain evidence="8 9">AT3.2</strain>
    </source>
</reference>
<evidence type="ECO:0000256" key="3">
    <source>
        <dbReference type="ARBA" id="ARBA00012784"/>
    </source>
</evidence>
<keyword evidence="5" id="KW-0378">Hydrolase</keyword>
<evidence type="ECO:0000256" key="2">
    <source>
        <dbReference type="ARBA" id="ARBA00006676"/>
    </source>
</evidence>
<dbReference type="SUPFAM" id="SSF51556">
    <property type="entry name" value="Metallo-dependent hydrolases"/>
    <property type="match status" value="1"/>
</dbReference>
<keyword evidence="4" id="KW-0479">Metal-binding</keyword>
<feature type="domain" description="Adenosine deaminase" evidence="7">
    <location>
        <begin position="742"/>
        <end position="821"/>
    </location>
</feature>
<dbReference type="InterPro" id="IPR032466">
    <property type="entry name" value="Metal_Hydrolase"/>
</dbReference>
<dbReference type="GO" id="GO:0046872">
    <property type="term" value="F:metal ion binding"/>
    <property type="evidence" value="ECO:0007669"/>
    <property type="project" value="UniProtKB-KW"/>
</dbReference>
<dbReference type="Proteomes" id="UP000540787">
    <property type="component" value="Unassembled WGS sequence"/>
</dbReference>
<comment type="similarity">
    <text evidence="2">Belongs to the metallo-dependent hydrolases superfamily. Adenosine and AMP deaminases family.</text>
</comment>
<dbReference type="GO" id="GO:0005829">
    <property type="term" value="C:cytosol"/>
    <property type="evidence" value="ECO:0007669"/>
    <property type="project" value="TreeGrafter"/>
</dbReference>
<dbReference type="PANTHER" id="PTHR11409:SF43">
    <property type="entry name" value="ADENOSINE DEAMINASE"/>
    <property type="match status" value="1"/>
</dbReference>
<dbReference type="PANTHER" id="PTHR11409">
    <property type="entry name" value="ADENOSINE DEAMINASE"/>
    <property type="match status" value="1"/>
</dbReference>
<evidence type="ECO:0000256" key="6">
    <source>
        <dbReference type="ARBA" id="ARBA00022833"/>
    </source>
</evidence>
<organism evidence="8 9">
    <name type="scientific">Massilia aurea</name>
    <dbReference type="NCBI Taxonomy" id="373040"/>
    <lineage>
        <taxon>Bacteria</taxon>
        <taxon>Pseudomonadati</taxon>
        <taxon>Pseudomonadota</taxon>
        <taxon>Betaproteobacteria</taxon>
        <taxon>Burkholderiales</taxon>
        <taxon>Oxalobacteraceae</taxon>
        <taxon>Telluria group</taxon>
        <taxon>Massilia</taxon>
    </lineage>
</organism>
<gene>
    <name evidence="8" type="ORF">HD842_003960</name>
</gene>
<proteinExistence type="inferred from homology"/>
<evidence type="ECO:0000259" key="7">
    <source>
        <dbReference type="Pfam" id="PF00962"/>
    </source>
</evidence>
<evidence type="ECO:0000313" key="8">
    <source>
        <dbReference type="EMBL" id="MBB6135793.1"/>
    </source>
</evidence>
<dbReference type="RefSeq" id="WP_183556435.1">
    <property type="nucleotide sequence ID" value="NZ_JACHBX010000004.1"/>
</dbReference>
<dbReference type="EMBL" id="JACHBX010000004">
    <property type="protein sequence ID" value="MBB6135793.1"/>
    <property type="molecule type" value="Genomic_DNA"/>
</dbReference>
<keyword evidence="9" id="KW-1185">Reference proteome</keyword>
<dbReference type="Gene3D" id="3.20.20.140">
    <property type="entry name" value="Metal-dependent hydrolases"/>
    <property type="match status" value="2"/>
</dbReference>
<comment type="cofactor">
    <cofactor evidence="1">
        <name>Zn(2+)</name>
        <dbReference type="ChEBI" id="CHEBI:29105"/>
    </cofactor>
</comment>
<protein>
    <recommendedName>
        <fullName evidence="3">adenosine deaminase</fullName>
        <ecNumber evidence="3">3.5.4.4</ecNumber>
    </recommendedName>
</protein>
<dbReference type="InterPro" id="IPR001365">
    <property type="entry name" value="A_deaminase_dom"/>
</dbReference>
<dbReference type="GO" id="GO:0046103">
    <property type="term" value="P:inosine biosynthetic process"/>
    <property type="evidence" value="ECO:0007669"/>
    <property type="project" value="TreeGrafter"/>
</dbReference>
<dbReference type="Pfam" id="PF00962">
    <property type="entry name" value="A_deaminase"/>
    <property type="match status" value="1"/>
</dbReference>
<dbReference type="InterPro" id="IPR006330">
    <property type="entry name" value="Ado/ade_deaminase"/>
</dbReference>
<evidence type="ECO:0000256" key="1">
    <source>
        <dbReference type="ARBA" id="ARBA00001947"/>
    </source>
</evidence>
<name>A0A7X0CG47_9BURK</name>
<comment type="caution">
    <text evidence="8">The sequence shown here is derived from an EMBL/GenBank/DDBJ whole genome shotgun (WGS) entry which is preliminary data.</text>
</comment>
<sequence length="849" mass="96985">MHEHLLRTEPMLRVPLDLLAAVSLLRSDRWLVHCIEALRRNASDGICALAVRDAAIGDYTHHNQRHEDTQNALDLHWQPDDHGFYRLHFLRVLADEWLVNDGKDIFQVPDDRLADYAGMMSMLDPALLAATMMANSLYIKEKAWVDVERWTERQCPHALPFDPDTPYADNHVHMAGVCAAHYGLCNLALLDNVPNSVNLKGKWPLVPEFTQMRSERISTHQLCALLPFLVNEWMREVFGVTDRDISDRVQLMRLLSVSPESPESLPGREPDIPWQLLANRCINLNGYICAHEPVTDVQRLVRRAAELRREHDGGDVSGSWFMLLTALMLDEQSFDTSMPNNASRAWLRLAIIHTVHCLRAYAVMRGIGLSEFVQFNNSDVRKFRGSIAKNLIQPSLIRPNRYVSLKASNQFLEKRPLERLAAELGNAESADRFQFVYHFSRSLEPNTEALNKTANAFTEHYQRARRRDRELGSKVVSGAHPGSLLRGLDVAGNENTAPIELFAPVLRKIRTECRKSSMLGAAAPVLYLSIHAGEDFSHVLTGLRRIDETVRFCAMEKGDRLGHALALGIDPFLYAQRQQLAFMPLDEHLDNLVWLHHYLKLINLPSFAQCISGLETNIERYSRYLYTAAHNTADLFEAWRLREYERHEDIDSQPGIAVHASRTQKEIWRAYRDLYGTNRARKLTLRERPDSVTAILRFTPHDPGFGTLVQMRKGKVEETVGILQLDAIEAVQDYLMTLYASADYDLYLEACPSSNIYIGRFEEFHEHPLYRWLPLDFAKLPNRFGLRTGNVKVCIGTDDPGIFPTTIENEHRVLKDAAMRYHRACAATAQGWIESIRHSGIAQFNRHRG</sequence>
<keyword evidence="6" id="KW-0862">Zinc</keyword>
<dbReference type="AlphaFoldDB" id="A0A7X0CG47"/>